<dbReference type="KEGG" id="pna:Pnap_3907"/>
<comment type="similarity">
    <text evidence="1">Belongs to the UPF0065 (bug) family.</text>
</comment>
<accession>A1VU75</accession>
<dbReference type="RefSeq" id="WP_011803269.1">
    <property type="nucleotide sequence ID" value="NC_008781.1"/>
</dbReference>
<dbReference type="EMBL" id="CP000529">
    <property type="protein sequence ID" value="ABM39203.1"/>
    <property type="molecule type" value="Genomic_DNA"/>
</dbReference>
<dbReference type="HOGENOM" id="CLU_045683_1_2_4"/>
<dbReference type="InterPro" id="IPR005064">
    <property type="entry name" value="BUG"/>
</dbReference>
<evidence type="ECO:0000256" key="1">
    <source>
        <dbReference type="ARBA" id="ARBA00006987"/>
    </source>
</evidence>
<dbReference type="PANTHER" id="PTHR42928">
    <property type="entry name" value="TRICARBOXYLATE-BINDING PROTEIN"/>
    <property type="match status" value="1"/>
</dbReference>
<dbReference type="Proteomes" id="UP000000644">
    <property type="component" value="Chromosome"/>
</dbReference>
<evidence type="ECO:0000313" key="3">
    <source>
        <dbReference type="EMBL" id="ABM39203.1"/>
    </source>
</evidence>
<dbReference type="eggNOG" id="COG3181">
    <property type="taxonomic scope" value="Bacteria"/>
</dbReference>
<gene>
    <name evidence="3" type="ordered locus">Pnap_3907</name>
</gene>
<keyword evidence="2" id="KW-0732">Signal</keyword>
<feature type="signal peptide" evidence="2">
    <location>
        <begin position="1"/>
        <end position="38"/>
    </location>
</feature>
<dbReference type="Gene3D" id="3.40.190.150">
    <property type="entry name" value="Bordetella uptake gene, domain 1"/>
    <property type="match status" value="1"/>
</dbReference>
<dbReference type="InterPro" id="IPR042100">
    <property type="entry name" value="Bug_dom1"/>
</dbReference>
<sequence length="335" mass="35509">MDFQNTQHHGQARRPAALARRLALGMALCLGVSSWAQAQAYPSRLVTLVVPFAAGGTVDKVARQIQEPLRARLGQQLIIENKGGAGGTIGMAAVAKSAPDGYTLALVFDSYATEQHIYPKLPYVTARDLTGVSYIARSPMVLVVPAASPFKTLQEYVAAAKQKGAVSFASVGAGSSNHLAAELFHETAGTSGLHIPFKGGGPALTDLMGGHVDSMIASLPLVLPQVKAGKLRALAVTSPQRSPALPGVPALAESYKGFEVYSWVGMVAPARTPEPVLDRLAADMSAVLHDPAVARRFTDDGFEVVAGSREQMNRLVKSESERWGRVIKRHNIVAE</sequence>
<dbReference type="AlphaFoldDB" id="A1VU75"/>
<feature type="chain" id="PRO_5002639872" evidence="2">
    <location>
        <begin position="39"/>
        <end position="335"/>
    </location>
</feature>
<dbReference type="PIRSF" id="PIRSF017082">
    <property type="entry name" value="YflP"/>
    <property type="match status" value="1"/>
</dbReference>
<organism evidence="3 4">
    <name type="scientific">Polaromonas naphthalenivorans (strain CJ2)</name>
    <dbReference type="NCBI Taxonomy" id="365044"/>
    <lineage>
        <taxon>Bacteria</taxon>
        <taxon>Pseudomonadati</taxon>
        <taxon>Pseudomonadota</taxon>
        <taxon>Betaproteobacteria</taxon>
        <taxon>Burkholderiales</taxon>
        <taxon>Comamonadaceae</taxon>
        <taxon>Polaromonas</taxon>
    </lineage>
</organism>
<dbReference type="Pfam" id="PF03401">
    <property type="entry name" value="TctC"/>
    <property type="match status" value="1"/>
</dbReference>
<evidence type="ECO:0000256" key="2">
    <source>
        <dbReference type="SAM" id="SignalP"/>
    </source>
</evidence>
<dbReference type="Gene3D" id="3.40.190.10">
    <property type="entry name" value="Periplasmic binding protein-like II"/>
    <property type="match status" value="1"/>
</dbReference>
<dbReference type="SUPFAM" id="SSF53850">
    <property type="entry name" value="Periplasmic binding protein-like II"/>
    <property type="match status" value="1"/>
</dbReference>
<keyword evidence="4" id="KW-1185">Reference proteome</keyword>
<dbReference type="CDD" id="cd13578">
    <property type="entry name" value="PBP2_Bug27"/>
    <property type="match status" value="1"/>
</dbReference>
<evidence type="ECO:0000313" key="4">
    <source>
        <dbReference type="Proteomes" id="UP000000644"/>
    </source>
</evidence>
<reference evidence="4" key="1">
    <citation type="journal article" date="2009" name="Environ. Microbiol.">
        <title>The genome of Polaromonas naphthalenivorans strain CJ2, isolated from coal tar-contaminated sediment, reveals physiological and metabolic versatility and evolution through extensive horizontal gene transfer.</title>
        <authorList>
            <person name="Yagi J.M."/>
            <person name="Sims D."/>
            <person name="Brettin T."/>
            <person name="Bruce D."/>
            <person name="Madsen E.L."/>
        </authorList>
    </citation>
    <scope>NUCLEOTIDE SEQUENCE [LARGE SCALE GENOMIC DNA]</scope>
    <source>
        <strain evidence="4">CJ2</strain>
    </source>
</reference>
<proteinExistence type="inferred from homology"/>
<dbReference type="STRING" id="365044.Pnap_3907"/>
<name>A1VU75_POLNA</name>
<protein>
    <submittedName>
        <fullName evidence="3">Uncharacterized protein UPF0065</fullName>
    </submittedName>
</protein>
<dbReference type="PANTHER" id="PTHR42928:SF5">
    <property type="entry name" value="BLR1237 PROTEIN"/>
    <property type="match status" value="1"/>
</dbReference>